<organism evidence="4 5">
    <name type="scientific">Treponema peruense</name>
    <dbReference type="NCBI Taxonomy" id="2787628"/>
    <lineage>
        <taxon>Bacteria</taxon>
        <taxon>Pseudomonadati</taxon>
        <taxon>Spirochaetota</taxon>
        <taxon>Spirochaetia</taxon>
        <taxon>Spirochaetales</taxon>
        <taxon>Treponemataceae</taxon>
        <taxon>Treponema</taxon>
    </lineage>
</organism>
<dbReference type="PANTHER" id="PTHR11908">
    <property type="entry name" value="XANTHINE DEHYDROGENASE"/>
    <property type="match status" value="1"/>
</dbReference>
<dbReference type="InterPro" id="IPR000674">
    <property type="entry name" value="Ald_Oxase/Xan_DH_a/b"/>
</dbReference>
<dbReference type="SUPFAM" id="SSF54665">
    <property type="entry name" value="CO dehydrogenase molybdoprotein N-domain-like"/>
    <property type="match status" value="1"/>
</dbReference>
<keyword evidence="1" id="KW-0500">Molybdenum</keyword>
<dbReference type="Gene3D" id="3.30.365.10">
    <property type="entry name" value="Aldehyde oxidase/xanthine dehydrogenase, molybdopterin binding domain"/>
    <property type="match status" value="3"/>
</dbReference>
<evidence type="ECO:0000313" key="4">
    <source>
        <dbReference type="EMBL" id="QQA00161.1"/>
    </source>
</evidence>
<dbReference type="RefSeq" id="WP_198442005.1">
    <property type="nucleotide sequence ID" value="NZ_CBCSHE010000001.1"/>
</dbReference>
<dbReference type="InterPro" id="IPR036856">
    <property type="entry name" value="Ald_Oxase/Xan_DH_a/b_sf"/>
</dbReference>
<keyword evidence="5" id="KW-1185">Reference proteome</keyword>
<dbReference type="PANTHER" id="PTHR11908:SF132">
    <property type="entry name" value="ALDEHYDE OXIDASE 1-RELATED"/>
    <property type="match status" value="1"/>
</dbReference>
<protein>
    <submittedName>
        <fullName evidence="4">Xanthine dehydrogenase family protein</fullName>
    </submittedName>
</protein>
<evidence type="ECO:0000313" key="5">
    <source>
        <dbReference type="Proteomes" id="UP000595224"/>
    </source>
</evidence>
<dbReference type="InterPro" id="IPR037165">
    <property type="entry name" value="AldOxase/xan_DH_Mopterin-bd_sf"/>
</dbReference>
<dbReference type="GO" id="GO:0005506">
    <property type="term" value="F:iron ion binding"/>
    <property type="evidence" value="ECO:0007669"/>
    <property type="project" value="InterPro"/>
</dbReference>
<dbReference type="EMBL" id="CP064936">
    <property type="protein sequence ID" value="QQA00161.1"/>
    <property type="molecule type" value="Genomic_DNA"/>
</dbReference>
<sequence>MPKAVRKRSSKISFQKEFYSDLSMSDMINAVTIRSPAQKGILMAVSHPDLPEGYTIVTARDVPGTNFIDTPCGKVPVFCDGNISYLGEPIGLLAGPDLSRLYEILSELKISVDENPIESFLQDVQDVQEIPAADGTALQDAIEDLPSDDLFSTVIARREKQYGPCFEKDKEGKIPGIESVLDSAPHLIKRCWQYSMTTPYYGEPNGALCDWKDGENLTICTPTQWLSSLRQIAASALNIKTENITVKKTSSSNTGTNGIWFNSILACQVAIASKKAHKPVKLVYSRDEQEKFLDSMRPITITHVTAADDSGKLLAMKIDIDVDAGFSNPFAQETIDRLVIASSGIYRPQNLSVTATAYRSLTPASSVDVQIIDSAALFALENQMNEMAAECSLLPAEIRERNIIAAKKNIKNQYPFTFQTENFHDLALAITQASDLNRKYSAYHLEAKNRKIRGNDTEYDAVYSSPLRGIGFSFAFEGSGYYGSNVYGNDQSLEVTLEADQTLTIHCPPVSSTVEEIWYKLAADELGINQSAVKINSSFKADEEPPLPENVYSNISVMTVLLKKCCAAIKKRKEGTALPYTVKKKITPAQKKEWNKESFSGTPFHSTSFASAVVEIELDPCTYREIVRGISIVIYGGQILNRKAAESRIRLSIQKVLSSLVSNDTIDCKNIKVMFMKSNESPMQIGEIAYNVIPAAYTQALSQALGCTMTSLPLQTDSVYYKLCEQKIYENAENVAKKMGEQVKEETTDDNNSDNK</sequence>
<dbReference type="GO" id="GO:0016491">
    <property type="term" value="F:oxidoreductase activity"/>
    <property type="evidence" value="ECO:0007669"/>
    <property type="project" value="UniProtKB-KW"/>
</dbReference>
<dbReference type="InterPro" id="IPR008274">
    <property type="entry name" value="AldOxase/xan_DH_MoCoBD1"/>
</dbReference>
<dbReference type="AlphaFoldDB" id="A0A7T3V459"/>
<evidence type="ECO:0000256" key="1">
    <source>
        <dbReference type="ARBA" id="ARBA00022505"/>
    </source>
</evidence>
<dbReference type="SUPFAM" id="SSF56003">
    <property type="entry name" value="Molybdenum cofactor-binding domain"/>
    <property type="match status" value="1"/>
</dbReference>
<proteinExistence type="predicted"/>
<dbReference type="InterPro" id="IPR016208">
    <property type="entry name" value="Ald_Oxase/xanthine_DH-like"/>
</dbReference>
<evidence type="ECO:0000256" key="2">
    <source>
        <dbReference type="ARBA" id="ARBA00023002"/>
    </source>
</evidence>
<gene>
    <name evidence="4" type="ORF">IWA51_07680</name>
</gene>
<dbReference type="Proteomes" id="UP000595224">
    <property type="component" value="Chromosome"/>
</dbReference>
<evidence type="ECO:0000259" key="3">
    <source>
        <dbReference type="SMART" id="SM01008"/>
    </source>
</evidence>
<dbReference type="Pfam" id="PF02738">
    <property type="entry name" value="MoCoBD_1"/>
    <property type="match status" value="1"/>
</dbReference>
<dbReference type="Gene3D" id="3.90.1170.50">
    <property type="entry name" value="Aldehyde oxidase/xanthine dehydrogenase, a/b hammerhead"/>
    <property type="match status" value="1"/>
</dbReference>
<dbReference type="SMART" id="SM01008">
    <property type="entry name" value="Ald_Xan_dh_C"/>
    <property type="match status" value="1"/>
</dbReference>
<accession>A0A7T3V459</accession>
<reference evidence="4 5" key="1">
    <citation type="submission" date="2020-11" db="EMBL/GenBank/DDBJ databases">
        <title>Treponema Peruensis nv. sp., first commensal Treponema isolated from human feces.</title>
        <authorList>
            <person name="Belkhou C."/>
            <person name="Raes J."/>
        </authorList>
    </citation>
    <scope>NUCLEOTIDE SEQUENCE [LARGE SCALE GENOMIC DNA]</scope>
    <source>
        <strain evidence="4 5">RCC2812</strain>
    </source>
</reference>
<feature type="domain" description="Aldehyde oxidase/xanthine dehydrogenase a/b hammerhead" evidence="3">
    <location>
        <begin position="18"/>
        <end position="116"/>
    </location>
</feature>
<keyword evidence="2" id="KW-0560">Oxidoreductase</keyword>
<name>A0A7T3V459_9SPIR</name>
<dbReference type="KEGG" id="tper:IWA51_07680"/>